<evidence type="ECO:0000256" key="4">
    <source>
        <dbReference type="ARBA" id="ARBA00023242"/>
    </source>
</evidence>
<feature type="region of interest" description="Disordered" evidence="6">
    <location>
        <begin position="68"/>
        <end position="89"/>
    </location>
</feature>
<dbReference type="SUPFAM" id="SSF46689">
    <property type="entry name" value="Homeodomain-like"/>
    <property type="match status" value="2"/>
</dbReference>
<evidence type="ECO:0000256" key="3">
    <source>
        <dbReference type="ARBA" id="ARBA00023163"/>
    </source>
</evidence>
<feature type="domain" description="C2H2-type" evidence="8">
    <location>
        <begin position="742"/>
        <end position="775"/>
    </location>
</feature>
<dbReference type="EMBL" id="CAJVPP010000593">
    <property type="protein sequence ID" value="CAG8495970.1"/>
    <property type="molecule type" value="Genomic_DNA"/>
</dbReference>
<evidence type="ECO:0000256" key="1">
    <source>
        <dbReference type="ARBA" id="ARBA00023015"/>
    </source>
</evidence>
<dbReference type="GO" id="GO:0042796">
    <property type="term" value="P:snRNA transcription by RNA polymerase III"/>
    <property type="evidence" value="ECO:0007669"/>
    <property type="project" value="TreeGrafter"/>
</dbReference>
<dbReference type="InterPro" id="IPR009057">
    <property type="entry name" value="Homeodomain-like_sf"/>
</dbReference>
<evidence type="ECO:0000313" key="12">
    <source>
        <dbReference type="Proteomes" id="UP000789375"/>
    </source>
</evidence>
<evidence type="ECO:0000256" key="6">
    <source>
        <dbReference type="SAM" id="MobiDB-lite"/>
    </source>
</evidence>
<feature type="domain" description="SANT" evidence="9">
    <location>
        <begin position="146"/>
        <end position="185"/>
    </location>
</feature>
<dbReference type="GO" id="GO:0008270">
    <property type="term" value="F:zinc ion binding"/>
    <property type="evidence" value="ECO:0007669"/>
    <property type="project" value="UniProtKB-KW"/>
</dbReference>
<reference evidence="11" key="1">
    <citation type="submission" date="2021-06" db="EMBL/GenBank/DDBJ databases">
        <authorList>
            <person name="Kallberg Y."/>
            <person name="Tangrot J."/>
            <person name="Rosling A."/>
        </authorList>
    </citation>
    <scope>NUCLEOTIDE SEQUENCE</scope>
    <source>
        <strain evidence="11">87-6 pot B 2015</strain>
    </source>
</reference>
<dbReference type="PROSITE" id="PS51293">
    <property type="entry name" value="SANT"/>
    <property type="match status" value="1"/>
</dbReference>
<dbReference type="Gene3D" id="3.30.160.60">
    <property type="entry name" value="Classic Zinc Finger"/>
    <property type="match status" value="2"/>
</dbReference>
<dbReference type="GO" id="GO:0000978">
    <property type="term" value="F:RNA polymerase II cis-regulatory region sequence-specific DNA binding"/>
    <property type="evidence" value="ECO:0007669"/>
    <property type="project" value="TreeGrafter"/>
</dbReference>
<feature type="domain" description="Myb-like" evidence="7">
    <location>
        <begin position="143"/>
        <end position="193"/>
    </location>
</feature>
<evidence type="ECO:0000259" key="8">
    <source>
        <dbReference type="PROSITE" id="PS50157"/>
    </source>
</evidence>
<evidence type="ECO:0000313" key="11">
    <source>
        <dbReference type="EMBL" id="CAG8495970.1"/>
    </source>
</evidence>
<feature type="compositionally biased region" description="Polar residues" evidence="6">
    <location>
        <begin position="680"/>
        <end position="694"/>
    </location>
</feature>
<dbReference type="CDD" id="cd00167">
    <property type="entry name" value="SANT"/>
    <property type="match status" value="3"/>
</dbReference>
<dbReference type="InterPro" id="IPR017884">
    <property type="entry name" value="SANT_dom"/>
</dbReference>
<feature type="region of interest" description="Disordered" evidence="6">
    <location>
        <begin position="35"/>
        <end position="54"/>
    </location>
</feature>
<feature type="region of interest" description="Disordered" evidence="6">
    <location>
        <begin position="350"/>
        <end position="386"/>
    </location>
</feature>
<feature type="compositionally biased region" description="Basic and acidic residues" evidence="6">
    <location>
        <begin position="620"/>
        <end position="629"/>
    </location>
</feature>
<feature type="compositionally biased region" description="Low complexity" evidence="6">
    <location>
        <begin position="42"/>
        <end position="54"/>
    </location>
</feature>
<keyword evidence="2" id="KW-0238">DNA-binding</keyword>
<keyword evidence="4" id="KW-0539">Nucleus</keyword>
<gene>
    <name evidence="11" type="ORF">FMOSSE_LOCUS3781</name>
</gene>
<dbReference type="GO" id="GO:0042795">
    <property type="term" value="P:snRNA transcription by RNA polymerase II"/>
    <property type="evidence" value="ECO:0007669"/>
    <property type="project" value="TreeGrafter"/>
</dbReference>
<dbReference type="FunFam" id="1.10.10.60:FF:000016">
    <property type="entry name" value="Transcriptional activator Myb isoform A"/>
    <property type="match status" value="1"/>
</dbReference>
<feature type="region of interest" description="Disordered" evidence="6">
    <location>
        <begin position="620"/>
        <end position="660"/>
    </location>
</feature>
<feature type="compositionally biased region" description="Polar residues" evidence="6">
    <location>
        <begin position="375"/>
        <end position="386"/>
    </location>
</feature>
<feature type="region of interest" description="Disordered" evidence="6">
    <location>
        <begin position="680"/>
        <end position="701"/>
    </location>
</feature>
<name>A0A9N8ZHH9_FUNMO</name>
<evidence type="ECO:0000259" key="10">
    <source>
        <dbReference type="PROSITE" id="PS51294"/>
    </source>
</evidence>
<keyword evidence="1" id="KW-0805">Transcription regulation</keyword>
<dbReference type="SMART" id="SM00355">
    <property type="entry name" value="ZnF_C2H2"/>
    <property type="match status" value="4"/>
</dbReference>
<keyword evidence="3" id="KW-0804">Transcription</keyword>
<dbReference type="PROSITE" id="PS51294">
    <property type="entry name" value="HTH_MYB"/>
    <property type="match status" value="3"/>
</dbReference>
<dbReference type="PANTHER" id="PTHR46621:SF1">
    <property type="entry name" value="SNRNA-ACTIVATING PROTEIN COMPLEX SUBUNIT 4"/>
    <property type="match status" value="1"/>
</dbReference>
<evidence type="ECO:0000259" key="7">
    <source>
        <dbReference type="PROSITE" id="PS50090"/>
    </source>
</evidence>
<feature type="region of interest" description="Disordered" evidence="6">
    <location>
        <begin position="458"/>
        <end position="507"/>
    </location>
</feature>
<feature type="compositionally biased region" description="Low complexity" evidence="6">
    <location>
        <begin position="268"/>
        <end position="310"/>
    </location>
</feature>
<keyword evidence="12" id="KW-1185">Reference proteome</keyword>
<feature type="region of interest" description="Disordered" evidence="6">
    <location>
        <begin position="264"/>
        <end position="310"/>
    </location>
</feature>
<evidence type="ECO:0000256" key="2">
    <source>
        <dbReference type="ARBA" id="ARBA00023125"/>
    </source>
</evidence>
<proteinExistence type="predicted"/>
<feature type="domain" description="Myb-like" evidence="7">
    <location>
        <begin position="194"/>
        <end position="244"/>
    </location>
</feature>
<dbReference type="InterPro" id="IPR013087">
    <property type="entry name" value="Znf_C2H2_type"/>
</dbReference>
<protein>
    <submittedName>
        <fullName evidence="11">7398_t:CDS:1</fullName>
    </submittedName>
</protein>
<feature type="compositionally biased region" description="Low complexity" evidence="6">
    <location>
        <begin position="351"/>
        <end position="372"/>
    </location>
</feature>
<feature type="domain" description="C2H2-type" evidence="8">
    <location>
        <begin position="596"/>
        <end position="626"/>
    </location>
</feature>
<dbReference type="PROSITE" id="PS00028">
    <property type="entry name" value="ZINC_FINGER_C2H2_1"/>
    <property type="match status" value="3"/>
</dbReference>
<dbReference type="InterPro" id="IPR051575">
    <property type="entry name" value="Myb-like_DNA-bd"/>
</dbReference>
<feature type="domain" description="HTH myb-type" evidence="10">
    <location>
        <begin position="199"/>
        <end position="248"/>
    </location>
</feature>
<feature type="compositionally biased region" description="Polar residues" evidence="6">
    <location>
        <begin position="458"/>
        <end position="470"/>
    </location>
</feature>
<dbReference type="PROSITE" id="PS50090">
    <property type="entry name" value="MYB_LIKE"/>
    <property type="match status" value="3"/>
</dbReference>
<keyword evidence="5" id="KW-0479">Metal-binding</keyword>
<keyword evidence="5" id="KW-0862">Zinc</keyword>
<feature type="region of interest" description="Disordered" evidence="6">
    <location>
        <begin position="762"/>
        <end position="788"/>
    </location>
</feature>
<comment type="caution">
    <text evidence="11">The sequence shown here is derived from an EMBL/GenBank/DDBJ whole genome shotgun (WGS) entry which is preliminary data.</text>
</comment>
<dbReference type="GO" id="GO:0019185">
    <property type="term" value="C:snRNA-activating protein complex"/>
    <property type="evidence" value="ECO:0007669"/>
    <property type="project" value="TreeGrafter"/>
</dbReference>
<feature type="domain" description="Myb-like" evidence="7">
    <location>
        <begin position="89"/>
        <end position="142"/>
    </location>
</feature>
<dbReference type="Proteomes" id="UP000789375">
    <property type="component" value="Unassembled WGS sequence"/>
</dbReference>
<feature type="compositionally biased region" description="Polar residues" evidence="6">
    <location>
        <begin position="485"/>
        <end position="506"/>
    </location>
</feature>
<dbReference type="InterPro" id="IPR017930">
    <property type="entry name" value="Myb_dom"/>
</dbReference>
<dbReference type="InterPro" id="IPR001005">
    <property type="entry name" value="SANT/Myb"/>
</dbReference>
<dbReference type="PANTHER" id="PTHR46621">
    <property type="entry name" value="SNRNA-ACTIVATING PROTEIN COMPLEX SUBUNIT 4"/>
    <property type="match status" value="1"/>
</dbReference>
<dbReference type="Pfam" id="PF00249">
    <property type="entry name" value="Myb_DNA-binding"/>
    <property type="match status" value="3"/>
</dbReference>
<feature type="domain" description="HTH myb-type" evidence="10">
    <location>
        <begin position="89"/>
        <end position="138"/>
    </location>
</feature>
<dbReference type="SMART" id="SM00717">
    <property type="entry name" value="SANT"/>
    <property type="match status" value="3"/>
</dbReference>
<feature type="compositionally biased region" description="Low complexity" evidence="6">
    <location>
        <begin position="471"/>
        <end position="484"/>
    </location>
</feature>
<feature type="compositionally biased region" description="Polar residues" evidence="6">
    <location>
        <begin position="636"/>
        <end position="660"/>
    </location>
</feature>
<feature type="domain" description="HTH myb-type" evidence="10">
    <location>
        <begin position="143"/>
        <end position="197"/>
    </location>
</feature>
<accession>A0A9N8ZHH9</accession>
<dbReference type="Gene3D" id="1.10.10.60">
    <property type="entry name" value="Homeodomain-like"/>
    <property type="match status" value="3"/>
</dbReference>
<evidence type="ECO:0000256" key="5">
    <source>
        <dbReference type="PROSITE-ProRule" id="PRU00042"/>
    </source>
</evidence>
<dbReference type="PROSITE" id="PS50157">
    <property type="entry name" value="ZINC_FINGER_C2H2_2"/>
    <property type="match status" value="2"/>
</dbReference>
<evidence type="ECO:0000259" key="9">
    <source>
        <dbReference type="PROSITE" id="PS51293"/>
    </source>
</evidence>
<organism evidence="11 12">
    <name type="scientific">Funneliformis mosseae</name>
    <name type="common">Endomycorrhizal fungus</name>
    <name type="synonym">Glomus mosseae</name>
    <dbReference type="NCBI Taxonomy" id="27381"/>
    <lineage>
        <taxon>Eukaryota</taxon>
        <taxon>Fungi</taxon>
        <taxon>Fungi incertae sedis</taxon>
        <taxon>Mucoromycota</taxon>
        <taxon>Glomeromycotina</taxon>
        <taxon>Glomeromycetes</taxon>
        <taxon>Glomerales</taxon>
        <taxon>Glomeraceae</taxon>
        <taxon>Funneliformis</taxon>
    </lineage>
</organism>
<dbReference type="GO" id="GO:0001006">
    <property type="term" value="F:RNA polymerase III type 3 promoter sequence-specific DNA binding"/>
    <property type="evidence" value="ECO:0007669"/>
    <property type="project" value="TreeGrafter"/>
</dbReference>
<dbReference type="AlphaFoldDB" id="A0A9N8ZHH9"/>
<feature type="compositionally biased region" description="Polar residues" evidence="6">
    <location>
        <begin position="770"/>
        <end position="780"/>
    </location>
</feature>
<sequence>MKLKNIYLYISPQQQEPFSAILRPALPPPNYINAYQPDVSHNRSNSTNSTNSALQNILPPILPRIAPAGPLPLPATPQSRPRPSRPKYKIKTDKTAWTADEDNLLRLAVQLYGDRSERWTKIAACVPGRTNKMCRKRWFHSLDPNLRKGPWTEEEDELLRKAVEKHNRVWCKVAEFIPGRTDDQCAKRWKECLDPDIDHTEWSTTEDNLLIAKFEEFGSQWQQIAQFFPGRPGLHCRNRWRKIQRLKKAHKDPSMDMVINIITPNDITTPSSSSSPHTSTSSLSTSLHSTPQNMHSTMQQNMQQNLQQSLQSNTQFNLSTNNLQSNVQQSNTQPHVQSRSSPIMSRQNVNLQQSHVHSNLQQQQQHLQSHLLDNNPPSNLQSDSDLHSHMTSNLQANLSPKYYIPNYSSNSNLNVPTTDMHSNMLSNLSTNLPSNLTTNPTSSISSSIAPTIENDITSDTISHLPSTSSNGPSIASLLSSPGSSNNQMNLDIPTDQESSQQPSQGTEAEMNVKAYGCGVSGCELTFTNANGLYYHMKAAHPSVIGSDKPYRCAWVGCAKKYKNINGLSYHLDTAKGSSGHKYDTEEGINEVVDKPYKCPVAGCKNRYLTANGLQYHERSIHGKDPDKYRGPHKANSKNNQGLQINQRFNDSNPQTSSNMEIDNNATSAQQQWMSNDAFRSSNLHETNPNDQNQALPMFNDNPIDVTNMLDISSSQFNDPQNQNGQNISINTLLSISSTTPKYKCCHKGCKLVFTSTNDLDRHTNNDHNVHPNSHPSNMRQFNGKPVKR</sequence>
<keyword evidence="5" id="KW-0863">Zinc-finger</keyword>